<dbReference type="AlphaFoldDB" id="A0A4Z1AFD8"/>
<reference evidence="1" key="1">
    <citation type="journal article" date="2019" name="PLoS Negl. Trop. Dis.">
        <title>Revisiting the worldwide diversity of Leptospira species in the environment.</title>
        <authorList>
            <person name="Vincent A.T."/>
            <person name="Schiettekatte O."/>
            <person name="Bourhy P."/>
            <person name="Veyrier F.J."/>
            <person name="Picardeau M."/>
        </authorList>
    </citation>
    <scope>NUCLEOTIDE SEQUENCE [LARGE SCALE GENOMIC DNA]</scope>
    <source>
        <strain evidence="1">201702422</strain>
    </source>
</reference>
<protein>
    <submittedName>
        <fullName evidence="1">Uncharacterized protein</fullName>
    </submittedName>
</protein>
<comment type="caution">
    <text evidence="1">The sequence shown here is derived from an EMBL/GenBank/DDBJ whole genome shotgun (WGS) entry which is preliminary data.</text>
</comment>
<proteinExistence type="predicted"/>
<organism evidence="1 2">
    <name type="scientific">Leptospira congkakensis</name>
    <dbReference type="NCBI Taxonomy" id="2484932"/>
    <lineage>
        <taxon>Bacteria</taxon>
        <taxon>Pseudomonadati</taxon>
        <taxon>Spirochaetota</taxon>
        <taxon>Spirochaetia</taxon>
        <taxon>Leptospirales</taxon>
        <taxon>Leptospiraceae</taxon>
        <taxon>Leptospira</taxon>
    </lineage>
</organism>
<sequence>MSIEEKLNKQENNLLKILNKNLPNFVKMYDPKKNDLTKFYQILLEYESNIKENYNTEKPFVTKMSLAGAIITTITNPQENTSSILEYLDRTCSNILTNLNDKTKIKNIKKQILKHMLNFSSPTEDRFCTALAELSTLDYYINTKKYKFERCEATIPDRKTKADLHFSNGEENIYIEVINILEFDSSKVKNSNDLKTFLENRLYNKIINKLRAENEQKNKFTFLLQTVFWDIDQLKKYEEFLESYLNENRQLLKFVSLCPYRDEESHALVYKFETIDTRYNNINQISNN</sequence>
<keyword evidence="2" id="KW-1185">Reference proteome</keyword>
<gene>
    <name evidence="1" type="ORF">EHQ69_01635</name>
</gene>
<name>A0A4Z1AFD8_9LEPT</name>
<dbReference type="RefSeq" id="WP_135584948.1">
    <property type="nucleotide sequence ID" value="NZ_RQGO01000018.1"/>
</dbReference>
<accession>A0A4Z1AFD8</accession>
<dbReference type="Proteomes" id="UP000298263">
    <property type="component" value="Unassembled WGS sequence"/>
</dbReference>
<dbReference type="EMBL" id="RQGP01000006">
    <property type="protein sequence ID" value="TGL96961.1"/>
    <property type="molecule type" value="Genomic_DNA"/>
</dbReference>
<evidence type="ECO:0000313" key="1">
    <source>
        <dbReference type="EMBL" id="TGL96961.1"/>
    </source>
</evidence>
<evidence type="ECO:0000313" key="2">
    <source>
        <dbReference type="Proteomes" id="UP000298263"/>
    </source>
</evidence>